<comment type="caution">
    <text evidence="1">The sequence shown here is derived from an EMBL/GenBank/DDBJ whole genome shotgun (WGS) entry which is preliminary data.</text>
</comment>
<organism evidence="1 2">
    <name type="scientific">Candidatus Beckwithbacteria bacterium RBG_13_42_9</name>
    <dbReference type="NCBI Taxonomy" id="1797457"/>
    <lineage>
        <taxon>Bacteria</taxon>
        <taxon>Candidatus Beckwithiibacteriota</taxon>
    </lineage>
</organism>
<dbReference type="STRING" id="1797457.A2160_01730"/>
<proteinExistence type="predicted"/>
<protein>
    <submittedName>
        <fullName evidence="1">Uncharacterized protein</fullName>
    </submittedName>
</protein>
<gene>
    <name evidence="1" type="ORF">A2160_01730</name>
</gene>
<dbReference type="Proteomes" id="UP000177006">
    <property type="component" value="Unassembled WGS sequence"/>
</dbReference>
<name>A0A1F5E3N1_9BACT</name>
<reference evidence="1 2" key="1">
    <citation type="journal article" date="2016" name="Nat. Commun.">
        <title>Thousands of microbial genomes shed light on interconnected biogeochemical processes in an aquifer system.</title>
        <authorList>
            <person name="Anantharaman K."/>
            <person name="Brown C.T."/>
            <person name="Hug L.A."/>
            <person name="Sharon I."/>
            <person name="Castelle C.J."/>
            <person name="Probst A.J."/>
            <person name="Thomas B.C."/>
            <person name="Singh A."/>
            <person name="Wilkins M.J."/>
            <person name="Karaoz U."/>
            <person name="Brodie E.L."/>
            <person name="Williams K.H."/>
            <person name="Hubbard S.S."/>
            <person name="Banfield J.F."/>
        </authorList>
    </citation>
    <scope>NUCLEOTIDE SEQUENCE [LARGE SCALE GENOMIC DNA]</scope>
</reference>
<dbReference type="EMBL" id="MEZK01000028">
    <property type="protein sequence ID" value="OGD61995.1"/>
    <property type="molecule type" value="Genomic_DNA"/>
</dbReference>
<evidence type="ECO:0000313" key="2">
    <source>
        <dbReference type="Proteomes" id="UP000177006"/>
    </source>
</evidence>
<dbReference type="AlphaFoldDB" id="A0A1F5E3N1"/>
<sequence>MKAGEICVVPAIGPLSFLELDGGEVVEAIEQGWKDGSVRVRSIFIPEGEGPNQYQVSKPTDLEVFQLPAGTRVEFLCPVADHQAVEALMDQLRQQPGLLVTYAGLK</sequence>
<evidence type="ECO:0000313" key="1">
    <source>
        <dbReference type="EMBL" id="OGD61995.1"/>
    </source>
</evidence>
<accession>A0A1F5E3N1</accession>